<dbReference type="AlphaFoldDB" id="A0A7J0DQD9"/>
<evidence type="ECO:0000256" key="1">
    <source>
        <dbReference type="SAM" id="MobiDB-lite"/>
    </source>
</evidence>
<organism evidence="2 3">
    <name type="scientific">Actinidia rufa</name>
    <dbReference type="NCBI Taxonomy" id="165716"/>
    <lineage>
        <taxon>Eukaryota</taxon>
        <taxon>Viridiplantae</taxon>
        <taxon>Streptophyta</taxon>
        <taxon>Embryophyta</taxon>
        <taxon>Tracheophyta</taxon>
        <taxon>Spermatophyta</taxon>
        <taxon>Magnoliopsida</taxon>
        <taxon>eudicotyledons</taxon>
        <taxon>Gunneridae</taxon>
        <taxon>Pentapetalae</taxon>
        <taxon>asterids</taxon>
        <taxon>Ericales</taxon>
        <taxon>Actinidiaceae</taxon>
        <taxon>Actinidia</taxon>
    </lineage>
</organism>
<name>A0A7J0DQD9_9ERIC</name>
<protein>
    <submittedName>
        <fullName evidence="2">Uncharacterized protein</fullName>
    </submittedName>
</protein>
<accession>A0A7J0DQD9</accession>
<gene>
    <name evidence="2" type="ORF">Acr_00g0066660</name>
</gene>
<dbReference type="Proteomes" id="UP000585474">
    <property type="component" value="Unassembled WGS sequence"/>
</dbReference>
<evidence type="ECO:0000313" key="3">
    <source>
        <dbReference type="Proteomes" id="UP000585474"/>
    </source>
</evidence>
<reference evidence="3" key="1">
    <citation type="submission" date="2019-07" db="EMBL/GenBank/DDBJ databases">
        <title>De Novo Assembly of kiwifruit Actinidia rufa.</title>
        <authorList>
            <person name="Sugita-Konishi S."/>
            <person name="Sato K."/>
            <person name="Mori E."/>
            <person name="Abe Y."/>
            <person name="Kisaki G."/>
            <person name="Hamano K."/>
            <person name="Suezawa K."/>
            <person name="Otani M."/>
            <person name="Fukuda T."/>
            <person name="Manabe T."/>
            <person name="Gomi K."/>
            <person name="Tabuchi M."/>
            <person name="Akimitsu K."/>
            <person name="Kataoka I."/>
        </authorList>
    </citation>
    <scope>NUCLEOTIDE SEQUENCE [LARGE SCALE GENOMIC DNA]</scope>
    <source>
        <strain evidence="3">cv. Fuchu</strain>
    </source>
</reference>
<comment type="caution">
    <text evidence="2">The sequence shown here is derived from an EMBL/GenBank/DDBJ whole genome shotgun (WGS) entry which is preliminary data.</text>
</comment>
<dbReference type="OrthoDB" id="1752268at2759"/>
<dbReference type="EMBL" id="BJWL01000339">
    <property type="protein sequence ID" value="GFS40090.1"/>
    <property type="molecule type" value="Genomic_DNA"/>
</dbReference>
<evidence type="ECO:0000313" key="2">
    <source>
        <dbReference type="EMBL" id="GFS40090.1"/>
    </source>
</evidence>
<keyword evidence="3" id="KW-1185">Reference proteome</keyword>
<dbReference type="PANTHER" id="PTHR33240">
    <property type="entry name" value="OS08G0508500 PROTEIN"/>
    <property type="match status" value="1"/>
</dbReference>
<feature type="region of interest" description="Disordered" evidence="1">
    <location>
        <begin position="43"/>
        <end position="64"/>
    </location>
</feature>
<dbReference type="PANTHER" id="PTHR33240:SF8">
    <property type="entry name" value="OS03G0439900 PROTEIN"/>
    <property type="match status" value="1"/>
</dbReference>
<sequence>MILKLAKALVRHILSGVGDADYQAYAPGTDEVMVQLPPPRSIDLFGDQNRPCHDSPDRRYGDNRSTVGDIQVIHNGFGSGGCSSSSRKRHTRCANGRAEEEVYNLSSPTAGTHQPITFTNDDLKGLHLSHDDALVISATIANFNVQRIFIDNGSFTDILFISAFDKIKIGRDKLHPFHTSLVGFGGNTTHPLKRIKLQ</sequence>
<proteinExistence type="predicted"/>
<feature type="compositionally biased region" description="Basic and acidic residues" evidence="1">
    <location>
        <begin position="50"/>
        <end position="62"/>
    </location>
</feature>